<reference evidence="10" key="1">
    <citation type="submission" date="2018-05" db="EMBL/GenBank/DDBJ databases">
        <authorList>
            <person name="Lanie J.A."/>
            <person name="Ng W.-L."/>
            <person name="Kazmierczak K.M."/>
            <person name="Andrzejewski T.M."/>
            <person name="Davidsen T.M."/>
            <person name="Wayne K.J."/>
            <person name="Tettelin H."/>
            <person name="Glass J.I."/>
            <person name="Rusch D."/>
            <person name="Podicherti R."/>
            <person name="Tsui H.-C.T."/>
            <person name="Winkler M.E."/>
        </authorList>
    </citation>
    <scope>NUCLEOTIDE SEQUENCE</scope>
</reference>
<dbReference type="InterPro" id="IPR049142">
    <property type="entry name" value="MS_channel_1st"/>
</dbReference>
<comment type="similarity">
    <text evidence="2">Belongs to the MscS (TC 1.A.23) family.</text>
</comment>
<dbReference type="Pfam" id="PF21088">
    <property type="entry name" value="MS_channel_1st"/>
    <property type="match status" value="1"/>
</dbReference>
<accession>A0A381VFN6</accession>
<evidence type="ECO:0000259" key="9">
    <source>
        <dbReference type="Pfam" id="PF21088"/>
    </source>
</evidence>
<evidence type="ECO:0000256" key="4">
    <source>
        <dbReference type="ARBA" id="ARBA00022692"/>
    </source>
</evidence>
<dbReference type="InterPro" id="IPR006685">
    <property type="entry name" value="MscS_channel_2nd"/>
</dbReference>
<evidence type="ECO:0000259" key="8">
    <source>
        <dbReference type="Pfam" id="PF00924"/>
    </source>
</evidence>
<keyword evidence="6 7" id="KW-0472">Membrane</keyword>
<dbReference type="Pfam" id="PF00924">
    <property type="entry name" value="MS_channel_2nd"/>
    <property type="match status" value="1"/>
</dbReference>
<feature type="domain" description="Mechanosensitive ion channel transmembrane helices 2/3" evidence="9">
    <location>
        <begin position="144"/>
        <end position="181"/>
    </location>
</feature>
<name>A0A381VFN6_9ZZZZ</name>
<feature type="transmembrane region" description="Helical" evidence="7">
    <location>
        <begin position="96"/>
        <end position="123"/>
    </location>
</feature>
<dbReference type="InterPro" id="IPR010920">
    <property type="entry name" value="LSM_dom_sf"/>
</dbReference>
<protein>
    <recommendedName>
        <fullName evidence="11">Mechanosensitive ion channel inner membrane domain-containing protein</fullName>
    </recommendedName>
</protein>
<evidence type="ECO:0000256" key="2">
    <source>
        <dbReference type="ARBA" id="ARBA00008017"/>
    </source>
</evidence>
<evidence type="ECO:0008006" key="11">
    <source>
        <dbReference type="Google" id="ProtNLM"/>
    </source>
</evidence>
<dbReference type="PANTHER" id="PTHR30566">
    <property type="entry name" value="YNAI-RELATED MECHANOSENSITIVE ION CHANNEL"/>
    <property type="match status" value="1"/>
</dbReference>
<dbReference type="GO" id="GO:0005886">
    <property type="term" value="C:plasma membrane"/>
    <property type="evidence" value="ECO:0007669"/>
    <property type="project" value="UniProtKB-SubCell"/>
</dbReference>
<dbReference type="SUPFAM" id="SSF82861">
    <property type="entry name" value="Mechanosensitive channel protein MscS (YggB), transmembrane region"/>
    <property type="match status" value="1"/>
</dbReference>
<feature type="transmembrane region" description="Helical" evidence="7">
    <location>
        <begin position="72"/>
        <end position="90"/>
    </location>
</feature>
<feature type="domain" description="Mechanosensitive ion channel MscS" evidence="8">
    <location>
        <begin position="182"/>
        <end position="249"/>
    </location>
</feature>
<dbReference type="GO" id="GO:0055085">
    <property type="term" value="P:transmembrane transport"/>
    <property type="evidence" value="ECO:0007669"/>
    <property type="project" value="InterPro"/>
</dbReference>
<dbReference type="Gene3D" id="1.10.287.1260">
    <property type="match status" value="1"/>
</dbReference>
<evidence type="ECO:0000256" key="1">
    <source>
        <dbReference type="ARBA" id="ARBA00004651"/>
    </source>
</evidence>
<organism evidence="10">
    <name type="scientific">marine metagenome</name>
    <dbReference type="NCBI Taxonomy" id="408172"/>
    <lineage>
        <taxon>unclassified sequences</taxon>
        <taxon>metagenomes</taxon>
        <taxon>ecological metagenomes</taxon>
    </lineage>
</organism>
<dbReference type="PANTHER" id="PTHR30566:SF5">
    <property type="entry name" value="MECHANOSENSITIVE ION CHANNEL PROTEIN 1, MITOCHONDRIAL-RELATED"/>
    <property type="match status" value="1"/>
</dbReference>
<dbReference type="InterPro" id="IPR006686">
    <property type="entry name" value="MscS_channel_CS"/>
</dbReference>
<feature type="transmembrane region" description="Helical" evidence="7">
    <location>
        <begin position="144"/>
        <end position="166"/>
    </location>
</feature>
<keyword evidence="5 7" id="KW-1133">Transmembrane helix</keyword>
<dbReference type="Gene3D" id="3.30.70.100">
    <property type="match status" value="1"/>
</dbReference>
<evidence type="ECO:0000256" key="7">
    <source>
        <dbReference type="SAM" id="Phobius"/>
    </source>
</evidence>
<evidence type="ECO:0000313" key="10">
    <source>
        <dbReference type="EMBL" id="SVA39176.1"/>
    </source>
</evidence>
<dbReference type="Gene3D" id="2.30.30.60">
    <property type="match status" value="1"/>
</dbReference>
<dbReference type="PROSITE" id="PS01246">
    <property type="entry name" value="UPF0003"/>
    <property type="match status" value="1"/>
</dbReference>
<evidence type="ECO:0000256" key="3">
    <source>
        <dbReference type="ARBA" id="ARBA00022475"/>
    </source>
</evidence>
<evidence type="ECO:0000256" key="6">
    <source>
        <dbReference type="ARBA" id="ARBA00023136"/>
    </source>
</evidence>
<sequence length="359" mass="40429">MNNFIEILKETWNEGIRGFGIGEIIICLVIIVLSWLLGRFLSTKLIDWLSKKAKQSDNRLDDKIIESLRNPLGFIPIVFGFYLITFYLPLEGSLDFFATTLIKMLVIFTIFSALASLCGPLLSLLDNKWMTEAMVDWLRKTLEVLIWIIAAAMILDIWGIQIGPIIAGLGLFGVALALGAQDVFKNIFAGIFILSENRFQKGDRIRIGSSLHGIVDHIGFRSTTVRLFDSSPVFVPNADLSDAQVVNHQMMELRRLDWTINLTYNTKIEQFKSICSDIEAYIKDKKNLPVDLTKDNFVKVSELASSSIDLKLICHTDPVGFADFSDLKEKLIFKIIEAVESNGSDFAFPSQSIYVENQS</sequence>
<gene>
    <name evidence="10" type="ORF">METZ01_LOCUS92030</name>
</gene>
<dbReference type="EMBL" id="UINC01008712">
    <property type="protein sequence ID" value="SVA39176.1"/>
    <property type="molecule type" value="Genomic_DNA"/>
</dbReference>
<evidence type="ECO:0000256" key="5">
    <source>
        <dbReference type="ARBA" id="ARBA00022989"/>
    </source>
</evidence>
<feature type="transmembrane region" description="Helical" evidence="7">
    <location>
        <begin position="172"/>
        <end position="194"/>
    </location>
</feature>
<keyword evidence="4 7" id="KW-0812">Transmembrane</keyword>
<dbReference type="InterPro" id="IPR011066">
    <property type="entry name" value="MscS_channel_C_sf"/>
</dbReference>
<dbReference type="InterPro" id="IPR023408">
    <property type="entry name" value="MscS_beta-dom_sf"/>
</dbReference>
<dbReference type="InterPro" id="IPR011014">
    <property type="entry name" value="MscS_channel_TM-2"/>
</dbReference>
<dbReference type="SUPFAM" id="SSF50182">
    <property type="entry name" value="Sm-like ribonucleoproteins"/>
    <property type="match status" value="1"/>
</dbReference>
<dbReference type="AlphaFoldDB" id="A0A381VFN6"/>
<dbReference type="SUPFAM" id="SSF82689">
    <property type="entry name" value="Mechanosensitive channel protein MscS (YggB), C-terminal domain"/>
    <property type="match status" value="1"/>
</dbReference>
<proteinExistence type="inferred from homology"/>
<comment type="subcellular location">
    <subcellularLocation>
        <location evidence="1">Cell membrane</location>
        <topology evidence="1">Multi-pass membrane protein</topology>
    </subcellularLocation>
</comment>
<feature type="transmembrane region" description="Helical" evidence="7">
    <location>
        <begin position="20"/>
        <end position="42"/>
    </location>
</feature>
<keyword evidence="3" id="KW-1003">Cell membrane</keyword>